<proteinExistence type="predicted"/>
<dbReference type="RefSeq" id="WP_067991615.1">
    <property type="nucleotide sequence ID" value="NZ_CP015596.1"/>
</dbReference>
<feature type="region of interest" description="Disordered" evidence="1">
    <location>
        <begin position="135"/>
        <end position="155"/>
    </location>
</feature>
<protein>
    <recommendedName>
        <fullName evidence="4">DUF4262 domain-containing protein</fullName>
    </recommendedName>
</protein>
<dbReference type="AlphaFoldDB" id="A0A172UI98"/>
<name>A0A172UI98_9MYCO</name>
<evidence type="ECO:0000313" key="3">
    <source>
        <dbReference type="Proteomes" id="UP000077143"/>
    </source>
</evidence>
<gene>
    <name evidence="2" type="ORF">A7U43_04505</name>
</gene>
<evidence type="ECO:0000256" key="1">
    <source>
        <dbReference type="SAM" id="MobiDB-lite"/>
    </source>
</evidence>
<reference evidence="2 3" key="1">
    <citation type="submission" date="2016-05" db="EMBL/GenBank/DDBJ databases">
        <title>Complete genome sequence of a phthalic acid esters degrading Mycobacterium sp. YC-RL4.</title>
        <authorList>
            <person name="Ren L."/>
            <person name="Fan S."/>
            <person name="Ruth N."/>
            <person name="Jia Y."/>
            <person name="Wang J."/>
            <person name="Qiao C."/>
        </authorList>
    </citation>
    <scope>NUCLEOTIDE SEQUENCE [LARGE SCALE GENOMIC DNA]</scope>
    <source>
        <strain evidence="2 3">YC-RL4</strain>
    </source>
</reference>
<sequence>MCWQCDHPGATRQDYLDELRGLVMKNGWAVQYVEADPPFAYTVGLSGAGLPELLITGLPPARSMLLLNEMAHYMVHEVEPAPGDTMTFPDGSGAEFVEVTHPDVHMGWAVAFRSGPIRGLQIAWRDERGHSPWCPDFNSGGRRQPVLGTRGPVDT</sequence>
<organism evidence="2 3">
    <name type="scientific">Mycobacterium adipatum</name>
    <dbReference type="NCBI Taxonomy" id="1682113"/>
    <lineage>
        <taxon>Bacteria</taxon>
        <taxon>Bacillati</taxon>
        <taxon>Actinomycetota</taxon>
        <taxon>Actinomycetes</taxon>
        <taxon>Mycobacteriales</taxon>
        <taxon>Mycobacteriaceae</taxon>
        <taxon>Mycobacterium</taxon>
    </lineage>
</organism>
<evidence type="ECO:0008006" key="4">
    <source>
        <dbReference type="Google" id="ProtNLM"/>
    </source>
</evidence>
<dbReference type="InterPro" id="IPR025358">
    <property type="entry name" value="DUF4262"/>
</dbReference>
<keyword evidence="3" id="KW-1185">Reference proteome</keyword>
<dbReference type="Pfam" id="PF14081">
    <property type="entry name" value="DUF4262"/>
    <property type="match status" value="1"/>
</dbReference>
<evidence type="ECO:0000313" key="2">
    <source>
        <dbReference type="EMBL" id="ANE78691.1"/>
    </source>
</evidence>
<dbReference type="EMBL" id="CP015596">
    <property type="protein sequence ID" value="ANE78691.1"/>
    <property type="molecule type" value="Genomic_DNA"/>
</dbReference>
<dbReference type="Proteomes" id="UP000077143">
    <property type="component" value="Chromosome"/>
</dbReference>
<dbReference type="OrthoDB" id="511192at2"/>
<accession>A0A172UI98</accession>
<dbReference type="STRING" id="1682113.A7U43_04505"/>
<dbReference type="KEGG" id="madi:A7U43_04505"/>